<feature type="transmembrane region" description="Helical" evidence="7">
    <location>
        <begin position="15"/>
        <end position="40"/>
    </location>
</feature>
<dbReference type="AlphaFoldDB" id="A0A2V2ULT9"/>
<protein>
    <recommendedName>
        <fullName evidence="7">Palmitoyltransferase</fullName>
        <ecNumber evidence="7">2.3.1.225</ecNumber>
    </recommendedName>
</protein>
<comment type="catalytic activity">
    <reaction evidence="7">
        <text>L-cysteinyl-[protein] + hexadecanoyl-CoA = S-hexadecanoyl-L-cysteinyl-[protein] + CoA</text>
        <dbReference type="Rhea" id="RHEA:36683"/>
        <dbReference type="Rhea" id="RHEA-COMP:10131"/>
        <dbReference type="Rhea" id="RHEA-COMP:11032"/>
        <dbReference type="ChEBI" id="CHEBI:29950"/>
        <dbReference type="ChEBI" id="CHEBI:57287"/>
        <dbReference type="ChEBI" id="CHEBI:57379"/>
        <dbReference type="ChEBI" id="CHEBI:74151"/>
        <dbReference type="EC" id="2.3.1.225"/>
    </reaction>
</comment>
<evidence type="ECO:0000313" key="9">
    <source>
        <dbReference type="EMBL" id="PWU84052.1"/>
    </source>
</evidence>
<feature type="domain" description="Palmitoyltransferase DHHC" evidence="8">
    <location>
        <begin position="124"/>
        <end position="245"/>
    </location>
</feature>
<dbReference type="PANTHER" id="PTHR12246">
    <property type="entry name" value="PALMITOYLTRANSFERASE ZDHHC16"/>
    <property type="match status" value="1"/>
</dbReference>
<dbReference type="InterPro" id="IPR039859">
    <property type="entry name" value="PFA4/ZDH16/20/ERF2-like"/>
</dbReference>
<dbReference type="PROSITE" id="PS50216">
    <property type="entry name" value="DHHC"/>
    <property type="match status" value="1"/>
</dbReference>
<dbReference type="VEuPathDB" id="TriTrypDB:TcCLB.506177.40"/>
<dbReference type="Pfam" id="PF01529">
    <property type="entry name" value="DHHC"/>
    <property type="match status" value="1"/>
</dbReference>
<dbReference type="VEuPathDB" id="TriTrypDB:C4B63_259g13"/>
<evidence type="ECO:0000256" key="5">
    <source>
        <dbReference type="ARBA" id="ARBA00023136"/>
    </source>
</evidence>
<dbReference type="EMBL" id="PRFA01000259">
    <property type="protein sequence ID" value="PWU84052.1"/>
    <property type="molecule type" value="Genomic_DNA"/>
</dbReference>
<evidence type="ECO:0000256" key="3">
    <source>
        <dbReference type="ARBA" id="ARBA00022692"/>
    </source>
</evidence>
<evidence type="ECO:0000256" key="1">
    <source>
        <dbReference type="ARBA" id="ARBA00004141"/>
    </source>
</evidence>
<dbReference type="VEuPathDB" id="TriTrypDB:TCDM_05186"/>
<evidence type="ECO:0000256" key="2">
    <source>
        <dbReference type="ARBA" id="ARBA00022679"/>
    </source>
</evidence>
<dbReference type="VEuPathDB" id="TriTrypDB:TCSYLVIO_000200"/>
<name>A0A2V2ULT9_TRYCR</name>
<dbReference type="VEuPathDB" id="TriTrypDB:Tc_MARK_9455"/>
<comment type="domain">
    <text evidence="7">The DHHC domain is required for palmitoyltransferase activity.</text>
</comment>
<sequence>MCAGRMHKTHGPSGLCGWCLFFCGYVPSVFAVILILAHIIPYYLFFLPRLHETYTKGLVSWIYCAYCVIFMTIAGVLLLTNFFFAICTPPGYVERVPWADMPVFGGQVNSSNMNEVHRFGLDGNLRYCYKCEIYKPDNAHHCRSCRRCVYHMDHHCPWINNCVGRDNAKYFLLFLSYIPLCGLHIGVTMAYSCLYHFDIHGVTGFAEEPILICSIVFSLLMGISFFFFAAHFLWLTFRGETTVGNVAYRDKGDQRLLKEEKERYLNDICGVDRRWWRLICPFRVVRPSHGALLRELT</sequence>
<dbReference type="Proteomes" id="UP000246121">
    <property type="component" value="Unassembled WGS sequence"/>
</dbReference>
<dbReference type="VEuPathDB" id="TriTrypDB:TcYC6_0032860"/>
<dbReference type="GO" id="GO:0019706">
    <property type="term" value="F:protein-cysteine S-palmitoyltransferase activity"/>
    <property type="evidence" value="ECO:0007669"/>
    <property type="project" value="UniProtKB-EC"/>
</dbReference>
<dbReference type="VEuPathDB" id="TriTrypDB:C3747_21g185"/>
<evidence type="ECO:0000259" key="8">
    <source>
        <dbReference type="Pfam" id="PF01529"/>
    </source>
</evidence>
<proteinExistence type="inferred from homology"/>
<comment type="subcellular location">
    <subcellularLocation>
        <location evidence="1">Membrane</location>
        <topology evidence="1">Multi-pass membrane protein</topology>
    </subcellularLocation>
</comment>
<feature type="transmembrane region" description="Helical" evidence="7">
    <location>
        <begin position="209"/>
        <end position="235"/>
    </location>
</feature>
<evidence type="ECO:0000256" key="6">
    <source>
        <dbReference type="ARBA" id="ARBA00023315"/>
    </source>
</evidence>
<feature type="transmembrane region" description="Helical" evidence="7">
    <location>
        <begin position="60"/>
        <end position="86"/>
    </location>
</feature>
<dbReference type="VEuPathDB" id="TriTrypDB:ECC02_005420"/>
<dbReference type="VEuPathDB" id="TriTrypDB:TcBrA4_0137080"/>
<keyword evidence="6 7" id="KW-0012">Acyltransferase</keyword>
<dbReference type="VEuPathDB" id="TriTrypDB:TcG_03520"/>
<keyword evidence="3 7" id="KW-0812">Transmembrane</keyword>
<keyword evidence="5 7" id="KW-0472">Membrane</keyword>
<evidence type="ECO:0000256" key="4">
    <source>
        <dbReference type="ARBA" id="ARBA00022989"/>
    </source>
</evidence>
<comment type="similarity">
    <text evidence="7">Belongs to the DHHC palmitoyltransferase family.</text>
</comment>
<dbReference type="GO" id="GO:0016020">
    <property type="term" value="C:membrane"/>
    <property type="evidence" value="ECO:0007669"/>
    <property type="project" value="UniProtKB-SubCell"/>
</dbReference>
<dbReference type="VEuPathDB" id="TriTrypDB:TcCL_ESM05225"/>
<comment type="caution">
    <text evidence="9">The sequence shown here is derived from an EMBL/GenBank/DDBJ whole genome shotgun (WGS) entry which is preliminary data.</text>
</comment>
<keyword evidence="4 7" id="KW-1133">Transmembrane helix</keyword>
<dbReference type="InterPro" id="IPR001594">
    <property type="entry name" value="Palmitoyltrfase_DHHC"/>
</dbReference>
<accession>A0A2V2ULT9</accession>
<evidence type="ECO:0000313" key="10">
    <source>
        <dbReference type="Proteomes" id="UP000246121"/>
    </source>
</evidence>
<dbReference type="EC" id="2.3.1.225" evidence="7"/>
<evidence type="ECO:0000256" key="7">
    <source>
        <dbReference type="RuleBase" id="RU079119"/>
    </source>
</evidence>
<keyword evidence="2 7" id="KW-0808">Transferase</keyword>
<dbReference type="VEuPathDB" id="TriTrypDB:BCY84_02454"/>
<organism evidence="9 10">
    <name type="scientific">Trypanosoma cruzi</name>
    <dbReference type="NCBI Taxonomy" id="5693"/>
    <lineage>
        <taxon>Eukaryota</taxon>
        <taxon>Discoba</taxon>
        <taxon>Euglenozoa</taxon>
        <taxon>Kinetoplastea</taxon>
        <taxon>Metakinetoplastina</taxon>
        <taxon>Trypanosomatida</taxon>
        <taxon>Trypanosomatidae</taxon>
        <taxon>Trypanosoma</taxon>
        <taxon>Schizotrypanum</taxon>
    </lineage>
</organism>
<gene>
    <name evidence="9" type="ORF">C4B63_259g13</name>
</gene>
<dbReference type="VEuPathDB" id="TriTrypDB:TcCLB.509769.36"/>
<reference evidence="9 10" key="1">
    <citation type="journal article" date="2018" name="Microb. Genom.">
        <title>Expanding an expanded genome: long-read sequencing of Trypanosoma cruzi.</title>
        <authorList>
            <person name="Berna L."/>
            <person name="Rodriguez M."/>
            <person name="Chiribao M.L."/>
            <person name="Parodi-Talice A."/>
            <person name="Pita S."/>
            <person name="Rijo G."/>
            <person name="Alvarez-Valin F."/>
            <person name="Robello C."/>
        </authorList>
    </citation>
    <scope>NUCLEOTIDE SEQUENCE [LARGE SCALE GENOMIC DNA]</scope>
    <source>
        <strain evidence="9 10">Dm28c</strain>
    </source>
</reference>
<feature type="transmembrane region" description="Helical" evidence="7">
    <location>
        <begin position="170"/>
        <end position="197"/>
    </location>
</feature>